<feature type="transmembrane region" description="Helical" evidence="7">
    <location>
        <begin position="138"/>
        <end position="165"/>
    </location>
</feature>
<evidence type="ECO:0000313" key="10">
    <source>
        <dbReference type="Proteomes" id="UP000006753"/>
    </source>
</evidence>
<feature type="transmembrane region" description="Helical" evidence="7">
    <location>
        <begin position="185"/>
        <end position="208"/>
    </location>
</feature>
<dbReference type="GO" id="GO:0016020">
    <property type="term" value="C:membrane"/>
    <property type="evidence" value="ECO:0007669"/>
    <property type="project" value="UniProtKB-SubCell"/>
</dbReference>
<gene>
    <name evidence="9" type="ORF">MBM_04544</name>
</gene>
<dbReference type="eggNOG" id="ENOG502SSB8">
    <property type="taxonomic scope" value="Eukaryota"/>
</dbReference>
<proteinExistence type="inferred from homology"/>
<feature type="transmembrane region" description="Helical" evidence="7">
    <location>
        <begin position="220"/>
        <end position="240"/>
    </location>
</feature>
<dbReference type="PANTHER" id="PTHR33048:SF162">
    <property type="entry name" value="SATRATOXIN BIOSYNTHESIS SC1 CLUSTER PROTEIN 4"/>
    <property type="match status" value="1"/>
</dbReference>
<keyword evidence="10" id="KW-1185">Reference proteome</keyword>
<protein>
    <recommendedName>
        <fullName evidence="8">Rhodopsin domain-containing protein</fullName>
    </recommendedName>
</protein>
<dbReference type="EMBL" id="JH921437">
    <property type="protein sequence ID" value="EKD16967.1"/>
    <property type="molecule type" value="Genomic_DNA"/>
</dbReference>
<dbReference type="OrthoDB" id="444631at2759"/>
<feature type="transmembrane region" description="Helical" evidence="7">
    <location>
        <begin position="271"/>
        <end position="292"/>
    </location>
</feature>
<keyword evidence="2 7" id="KW-0812">Transmembrane</keyword>
<evidence type="ECO:0000256" key="6">
    <source>
        <dbReference type="SAM" id="MobiDB-lite"/>
    </source>
</evidence>
<dbReference type="InterPro" id="IPR049326">
    <property type="entry name" value="Rhodopsin_dom_fungi"/>
</dbReference>
<name>K1WWQ5_MARBU</name>
<feature type="domain" description="Rhodopsin" evidence="8">
    <location>
        <begin position="30"/>
        <end position="266"/>
    </location>
</feature>
<dbReference type="AlphaFoldDB" id="K1WWQ5"/>
<dbReference type="KEGG" id="mbe:MBM_04544"/>
<evidence type="ECO:0000256" key="4">
    <source>
        <dbReference type="ARBA" id="ARBA00023136"/>
    </source>
</evidence>
<dbReference type="InParanoid" id="K1WWQ5"/>
<sequence length="400" mass="44860">MASGIENLTEKNYRTMLWTLYTVAVFITVLRLAVRYFQMKRLLWDDAFAIFGLISFTVMVVLAELMCEKIYMLITFSEGGSLGPKYTETKQITDGIIDQLIMQFYFMMLFWTTLWSIKGSFLMFYRRLFTGTDGYMKWWWAVVAFTIATYIASVLTNVMVCLPLWRRFTLNTQDLCGVVGARRAIWVATTIDILSDIFIAMLPIRLLFQLRISTSQKLGVGGIFSLVGFIIAVAIVRMIYVLNSISTDTRHNISVTMWSVLEAGVGRNLTFAYMGYLLTSIPAVIVGSLPALKSLITKRHGNSTYGSSAKRYKHSGSSKTISSARSGPHKGPHIRLHDLPSAGTHNSIEASGPGWDSEDAIYLRSLDLGKGIIQTQEVSVHSHDPNQKCPEGPHIYSSYA</sequence>
<evidence type="ECO:0000256" key="7">
    <source>
        <dbReference type="SAM" id="Phobius"/>
    </source>
</evidence>
<evidence type="ECO:0000256" key="3">
    <source>
        <dbReference type="ARBA" id="ARBA00022989"/>
    </source>
</evidence>
<dbReference type="Proteomes" id="UP000006753">
    <property type="component" value="Unassembled WGS sequence"/>
</dbReference>
<reference evidence="9 10" key="1">
    <citation type="journal article" date="2012" name="BMC Genomics">
        <title>Sequencing the genome of Marssonina brunnea reveals fungus-poplar co-evolution.</title>
        <authorList>
            <person name="Zhu S."/>
            <person name="Cao Y.-Z."/>
            <person name="Jiang C."/>
            <person name="Tan B.-Y."/>
            <person name="Wang Z."/>
            <person name="Feng S."/>
            <person name="Zhang L."/>
            <person name="Su X.-H."/>
            <person name="Brejova B."/>
            <person name="Vinar T."/>
            <person name="Xu M."/>
            <person name="Wang M.-X."/>
            <person name="Zhang S.-G."/>
            <person name="Huang M.-R."/>
            <person name="Wu R."/>
            <person name="Zhou Y."/>
        </authorList>
    </citation>
    <scope>NUCLEOTIDE SEQUENCE [LARGE SCALE GENOMIC DNA]</scope>
    <source>
        <strain evidence="9 10">MB_m1</strain>
    </source>
</reference>
<comment type="similarity">
    <text evidence="5">Belongs to the SAT4 family.</text>
</comment>
<dbReference type="PANTHER" id="PTHR33048">
    <property type="entry name" value="PTH11-LIKE INTEGRAL MEMBRANE PROTEIN (AFU_ORTHOLOGUE AFUA_5G11245)"/>
    <property type="match status" value="1"/>
</dbReference>
<feature type="region of interest" description="Disordered" evidence="6">
    <location>
        <begin position="304"/>
        <end position="353"/>
    </location>
</feature>
<organism evidence="9 10">
    <name type="scientific">Marssonina brunnea f. sp. multigermtubi (strain MB_m1)</name>
    <name type="common">Marssonina leaf spot fungus</name>
    <dbReference type="NCBI Taxonomy" id="1072389"/>
    <lineage>
        <taxon>Eukaryota</taxon>
        <taxon>Fungi</taxon>
        <taxon>Dikarya</taxon>
        <taxon>Ascomycota</taxon>
        <taxon>Pezizomycotina</taxon>
        <taxon>Leotiomycetes</taxon>
        <taxon>Helotiales</taxon>
        <taxon>Drepanopezizaceae</taxon>
        <taxon>Drepanopeziza</taxon>
    </lineage>
</organism>
<feature type="transmembrane region" description="Helical" evidence="7">
    <location>
        <begin position="46"/>
        <end position="66"/>
    </location>
</feature>
<dbReference type="OMA" id="SGMEYWT"/>
<feature type="region of interest" description="Disordered" evidence="6">
    <location>
        <begin position="378"/>
        <end position="400"/>
    </location>
</feature>
<feature type="transmembrane region" description="Helical" evidence="7">
    <location>
        <begin position="100"/>
        <end position="117"/>
    </location>
</feature>
<comment type="subcellular location">
    <subcellularLocation>
        <location evidence="1">Membrane</location>
        <topology evidence="1">Multi-pass membrane protein</topology>
    </subcellularLocation>
</comment>
<feature type="transmembrane region" description="Helical" evidence="7">
    <location>
        <begin position="16"/>
        <end position="34"/>
    </location>
</feature>
<evidence type="ECO:0000256" key="1">
    <source>
        <dbReference type="ARBA" id="ARBA00004141"/>
    </source>
</evidence>
<evidence type="ECO:0000256" key="2">
    <source>
        <dbReference type="ARBA" id="ARBA00022692"/>
    </source>
</evidence>
<evidence type="ECO:0000256" key="5">
    <source>
        <dbReference type="ARBA" id="ARBA00038359"/>
    </source>
</evidence>
<dbReference type="InterPro" id="IPR052337">
    <property type="entry name" value="SAT4-like"/>
</dbReference>
<evidence type="ECO:0000259" key="8">
    <source>
        <dbReference type="Pfam" id="PF20684"/>
    </source>
</evidence>
<dbReference type="Pfam" id="PF20684">
    <property type="entry name" value="Fung_rhodopsin"/>
    <property type="match status" value="1"/>
</dbReference>
<accession>K1WWQ5</accession>
<keyword evidence="3 7" id="KW-1133">Transmembrane helix</keyword>
<evidence type="ECO:0000313" key="9">
    <source>
        <dbReference type="EMBL" id="EKD16967.1"/>
    </source>
</evidence>
<keyword evidence="4 7" id="KW-0472">Membrane</keyword>
<dbReference type="HOGENOM" id="CLU_046870_5_1_1"/>